<dbReference type="SUPFAM" id="SSF52440">
    <property type="entry name" value="PreATP-grasp domain"/>
    <property type="match status" value="1"/>
</dbReference>
<organism evidence="5 6">
    <name type="scientific">Dovyalis caffra</name>
    <dbReference type="NCBI Taxonomy" id="77055"/>
    <lineage>
        <taxon>Eukaryota</taxon>
        <taxon>Viridiplantae</taxon>
        <taxon>Streptophyta</taxon>
        <taxon>Embryophyta</taxon>
        <taxon>Tracheophyta</taxon>
        <taxon>Spermatophyta</taxon>
        <taxon>Magnoliopsida</taxon>
        <taxon>eudicotyledons</taxon>
        <taxon>Gunneridae</taxon>
        <taxon>Pentapetalae</taxon>
        <taxon>rosids</taxon>
        <taxon>fabids</taxon>
        <taxon>Malpighiales</taxon>
        <taxon>Salicaceae</taxon>
        <taxon>Flacourtieae</taxon>
        <taxon>Dovyalis</taxon>
    </lineage>
</organism>
<evidence type="ECO:0000256" key="2">
    <source>
        <dbReference type="ARBA" id="ARBA00022741"/>
    </source>
</evidence>
<name>A0AAV1SR68_9ROSI</name>
<feature type="domain" description="Carbamoyl phosphate synthase preATP-grasp" evidence="4">
    <location>
        <begin position="1"/>
        <end position="70"/>
    </location>
</feature>
<evidence type="ECO:0000256" key="1">
    <source>
        <dbReference type="ARBA" id="ARBA00022598"/>
    </source>
</evidence>
<dbReference type="EMBL" id="CAWUPB010001195">
    <property type="protein sequence ID" value="CAK7355618.1"/>
    <property type="molecule type" value="Genomic_DNA"/>
</dbReference>
<reference evidence="5 6" key="1">
    <citation type="submission" date="2024-01" db="EMBL/GenBank/DDBJ databases">
        <authorList>
            <person name="Waweru B."/>
        </authorList>
    </citation>
    <scope>NUCLEOTIDE SEQUENCE [LARGE SCALE GENOMIC DNA]</scope>
</reference>
<evidence type="ECO:0000313" key="5">
    <source>
        <dbReference type="EMBL" id="CAK7355618.1"/>
    </source>
</evidence>
<sequence>MIDPDMADHSYVTPMMPEVNEQAVAKERLDAILPTMDGQTTLNLVLALAKNGVSEKYDVELIGAKLHAIKKVEDRDLFTQDMENIGLETLPSGVGRK</sequence>
<dbReference type="InterPro" id="IPR058047">
    <property type="entry name" value="CPSase_preATP-grasp"/>
</dbReference>
<dbReference type="InterPro" id="IPR016185">
    <property type="entry name" value="PreATP-grasp_dom_sf"/>
</dbReference>
<dbReference type="PANTHER" id="PTHR11405">
    <property type="entry name" value="CARBAMOYLTRANSFERASE FAMILY MEMBER"/>
    <property type="match status" value="1"/>
</dbReference>
<dbReference type="GO" id="GO:0006541">
    <property type="term" value="P:glutamine metabolic process"/>
    <property type="evidence" value="ECO:0007669"/>
    <property type="project" value="TreeGrafter"/>
</dbReference>
<keyword evidence="3" id="KW-0067">ATP-binding</keyword>
<dbReference type="PANTHER" id="PTHR11405:SF53">
    <property type="entry name" value="CARBAMOYL-PHOSPHATE SYNTHASE [AMMONIA], MITOCHONDRIAL"/>
    <property type="match status" value="1"/>
</dbReference>
<proteinExistence type="predicted"/>
<dbReference type="GO" id="GO:0005524">
    <property type="term" value="F:ATP binding"/>
    <property type="evidence" value="ECO:0007669"/>
    <property type="project" value="UniProtKB-KW"/>
</dbReference>
<dbReference type="Gene3D" id="3.40.50.20">
    <property type="match status" value="1"/>
</dbReference>
<keyword evidence="1" id="KW-0436">Ligase</keyword>
<dbReference type="AlphaFoldDB" id="A0AAV1SR68"/>
<evidence type="ECO:0000313" key="6">
    <source>
        <dbReference type="Proteomes" id="UP001314170"/>
    </source>
</evidence>
<accession>A0AAV1SR68</accession>
<protein>
    <recommendedName>
        <fullName evidence="4">Carbamoyl phosphate synthase preATP-grasp domain-containing protein</fullName>
    </recommendedName>
</protein>
<evidence type="ECO:0000259" key="4">
    <source>
        <dbReference type="Pfam" id="PF25596"/>
    </source>
</evidence>
<keyword evidence="6" id="KW-1185">Reference proteome</keyword>
<comment type="caution">
    <text evidence="5">The sequence shown here is derived from an EMBL/GenBank/DDBJ whole genome shotgun (WGS) entry which is preliminary data.</text>
</comment>
<evidence type="ECO:0000256" key="3">
    <source>
        <dbReference type="ARBA" id="ARBA00022840"/>
    </source>
</evidence>
<keyword evidence="2" id="KW-0547">Nucleotide-binding</keyword>
<gene>
    <name evidence="5" type="ORF">DCAF_LOCUS25878</name>
</gene>
<dbReference type="GO" id="GO:0005737">
    <property type="term" value="C:cytoplasm"/>
    <property type="evidence" value="ECO:0007669"/>
    <property type="project" value="TreeGrafter"/>
</dbReference>
<dbReference type="Proteomes" id="UP001314170">
    <property type="component" value="Unassembled WGS sequence"/>
</dbReference>
<dbReference type="GO" id="GO:0004088">
    <property type="term" value="F:carbamoyl-phosphate synthase (glutamine-hydrolyzing) activity"/>
    <property type="evidence" value="ECO:0007669"/>
    <property type="project" value="TreeGrafter"/>
</dbReference>
<dbReference type="Pfam" id="PF25596">
    <property type="entry name" value="CPSase_L_D1"/>
    <property type="match status" value="1"/>
</dbReference>